<evidence type="ECO:0000313" key="2">
    <source>
        <dbReference type="EMBL" id="KIM48790.1"/>
    </source>
</evidence>
<evidence type="ECO:0000313" key="3">
    <source>
        <dbReference type="Proteomes" id="UP000053424"/>
    </source>
</evidence>
<dbReference type="OrthoDB" id="10648189at2759"/>
<reference evidence="2 3" key="1">
    <citation type="submission" date="2014-04" db="EMBL/GenBank/DDBJ databases">
        <authorList>
            <consortium name="DOE Joint Genome Institute"/>
            <person name="Kuo A."/>
            <person name="Gay G."/>
            <person name="Dore J."/>
            <person name="Kohler A."/>
            <person name="Nagy L.G."/>
            <person name="Floudas D."/>
            <person name="Copeland A."/>
            <person name="Barry K.W."/>
            <person name="Cichocki N."/>
            <person name="Veneault-Fourrey C."/>
            <person name="LaButti K."/>
            <person name="Lindquist E.A."/>
            <person name="Lipzen A."/>
            <person name="Lundell T."/>
            <person name="Morin E."/>
            <person name="Murat C."/>
            <person name="Sun H."/>
            <person name="Tunlid A."/>
            <person name="Henrissat B."/>
            <person name="Grigoriev I.V."/>
            <person name="Hibbett D.S."/>
            <person name="Martin F."/>
            <person name="Nordberg H.P."/>
            <person name="Cantor M.N."/>
            <person name="Hua S.X."/>
        </authorList>
    </citation>
    <scope>NUCLEOTIDE SEQUENCE [LARGE SCALE GENOMIC DNA]</scope>
    <source>
        <strain evidence="3">h7</strain>
    </source>
</reference>
<dbReference type="AlphaFoldDB" id="A0A0C3CJB1"/>
<evidence type="ECO:0000256" key="1">
    <source>
        <dbReference type="SAM" id="MobiDB-lite"/>
    </source>
</evidence>
<name>A0A0C3CJB1_HEBCY</name>
<sequence length="184" mass="18472">MFVPFFSKRSLARRKGGGGGGRGGGGSSGGGGGGKGSGGSGSGGGGAAGRSSPISSSGSSKSATSYGSGGGKASTIPSGQLFAGRTSGGGTRSEVYGNRFVLLCQGALSHCSLFFHFSGSMEVVTQESREGAWPGADFRSYSGPWPGEALLVLGQRHTCTTPRLVILLSSPLRVYDYFSKVRSI</sequence>
<accession>A0A0C3CJB1</accession>
<keyword evidence="3" id="KW-1185">Reference proteome</keyword>
<reference evidence="3" key="2">
    <citation type="submission" date="2015-01" db="EMBL/GenBank/DDBJ databases">
        <title>Evolutionary Origins and Diversification of the Mycorrhizal Mutualists.</title>
        <authorList>
            <consortium name="DOE Joint Genome Institute"/>
            <consortium name="Mycorrhizal Genomics Consortium"/>
            <person name="Kohler A."/>
            <person name="Kuo A."/>
            <person name="Nagy L.G."/>
            <person name="Floudas D."/>
            <person name="Copeland A."/>
            <person name="Barry K.W."/>
            <person name="Cichocki N."/>
            <person name="Veneault-Fourrey C."/>
            <person name="LaButti K."/>
            <person name="Lindquist E.A."/>
            <person name="Lipzen A."/>
            <person name="Lundell T."/>
            <person name="Morin E."/>
            <person name="Murat C."/>
            <person name="Riley R."/>
            <person name="Ohm R."/>
            <person name="Sun H."/>
            <person name="Tunlid A."/>
            <person name="Henrissat B."/>
            <person name="Grigoriev I.V."/>
            <person name="Hibbett D.S."/>
            <person name="Martin F."/>
        </authorList>
    </citation>
    <scope>NUCLEOTIDE SEQUENCE [LARGE SCALE GENOMIC DNA]</scope>
    <source>
        <strain evidence="3">h7</strain>
    </source>
</reference>
<feature type="compositionally biased region" description="Gly residues" evidence="1">
    <location>
        <begin position="17"/>
        <end position="48"/>
    </location>
</feature>
<gene>
    <name evidence="2" type="ORF">M413DRAFT_86133</name>
</gene>
<dbReference type="HOGENOM" id="CLU_1468325_0_0_1"/>
<dbReference type="STRING" id="686832.A0A0C3CJB1"/>
<protein>
    <submittedName>
        <fullName evidence="2">Uncharacterized protein</fullName>
    </submittedName>
</protein>
<dbReference type="EMBL" id="KN831768">
    <property type="protein sequence ID" value="KIM48790.1"/>
    <property type="molecule type" value="Genomic_DNA"/>
</dbReference>
<feature type="compositionally biased region" description="Low complexity" evidence="1">
    <location>
        <begin position="49"/>
        <end position="66"/>
    </location>
</feature>
<dbReference type="Proteomes" id="UP000053424">
    <property type="component" value="Unassembled WGS sequence"/>
</dbReference>
<feature type="region of interest" description="Disordered" evidence="1">
    <location>
        <begin position="1"/>
        <end position="88"/>
    </location>
</feature>
<organism evidence="2 3">
    <name type="scientific">Hebeloma cylindrosporum</name>
    <dbReference type="NCBI Taxonomy" id="76867"/>
    <lineage>
        <taxon>Eukaryota</taxon>
        <taxon>Fungi</taxon>
        <taxon>Dikarya</taxon>
        <taxon>Basidiomycota</taxon>
        <taxon>Agaricomycotina</taxon>
        <taxon>Agaricomycetes</taxon>
        <taxon>Agaricomycetidae</taxon>
        <taxon>Agaricales</taxon>
        <taxon>Agaricineae</taxon>
        <taxon>Hymenogastraceae</taxon>
        <taxon>Hebeloma</taxon>
    </lineage>
</organism>
<proteinExistence type="predicted"/>